<evidence type="ECO:0000313" key="7">
    <source>
        <dbReference type="Proteomes" id="UP000007875"/>
    </source>
</evidence>
<evidence type="ECO:0000256" key="2">
    <source>
        <dbReference type="SAM" id="MobiDB-lite"/>
    </source>
</evidence>
<sequence>MAIVDSPEWLLSHIRHSFITSDDTGMCEMVIQENDLLTLDEHRKKLKEKVNKSKTLSASKNDIPIVPLAPSPDIQSGWDFGVRRRSNTAQKLERIRKERQSRVQIKTVHWSQLPPQLVGESKQSMFPKKATSDEKSHTRTKSVLSQKLHETVKIADNPFKDYHKFDGRGHEGTTSTQKINMYVYVYGEPPPIEPIKVVILLSGAKVIDLIGLSCWQYFTEKYSPPLKRSDVQGFTLNIAEDDGEVDYGFPALENNEPVVKFSFPTLALIEKHAMISSGEDDGKYCESVFVRVNDYAGFSLIQVDDLNVTMGEILKKALKRRKGHKYLGKYNLEYQEKVGVCVDTDQTLDSTGAMEFCMVREHSSRSAN</sequence>
<dbReference type="eggNOG" id="KOG3739">
    <property type="taxonomic scope" value="Eukaryota"/>
</dbReference>
<evidence type="ECO:0000259" key="4">
    <source>
        <dbReference type="Pfam" id="PF16978"/>
    </source>
</evidence>
<evidence type="ECO:0000259" key="3">
    <source>
        <dbReference type="Pfam" id="PF05422"/>
    </source>
</evidence>
<comment type="similarity">
    <text evidence="1">Belongs to the SIN1 family.</text>
</comment>
<dbReference type="InParanoid" id="H2YZ13"/>
<dbReference type="GO" id="GO:0005737">
    <property type="term" value="C:cytoplasm"/>
    <property type="evidence" value="ECO:0007669"/>
    <property type="project" value="TreeGrafter"/>
</dbReference>
<evidence type="ECO:0000256" key="1">
    <source>
        <dbReference type="ARBA" id="ARBA00009407"/>
    </source>
</evidence>
<dbReference type="GO" id="GO:0005546">
    <property type="term" value="F:phosphatidylinositol-4,5-bisphosphate binding"/>
    <property type="evidence" value="ECO:0007669"/>
    <property type="project" value="TreeGrafter"/>
</dbReference>
<evidence type="ECO:0008006" key="8">
    <source>
        <dbReference type="Google" id="ProtNLM"/>
    </source>
</evidence>
<accession>H2YZ13</accession>
<dbReference type="AlphaFoldDB" id="H2YZ13"/>
<dbReference type="Pfam" id="PF16978">
    <property type="entry name" value="CRIM"/>
    <property type="match status" value="1"/>
</dbReference>
<dbReference type="GeneTree" id="ENSGT00390000000642"/>
<dbReference type="Pfam" id="PF05422">
    <property type="entry name" value="SIN1"/>
    <property type="match status" value="1"/>
</dbReference>
<evidence type="ECO:0000313" key="6">
    <source>
        <dbReference type="Ensembl" id="ENSCSAVP00000010574.1"/>
    </source>
</evidence>
<dbReference type="HOGENOM" id="CLU_064217_0_0_1"/>
<feature type="domain" description="CRIM" evidence="4">
    <location>
        <begin position="141"/>
        <end position="272"/>
    </location>
</feature>
<dbReference type="GO" id="GO:0031932">
    <property type="term" value="C:TORC2 complex"/>
    <property type="evidence" value="ECO:0007669"/>
    <property type="project" value="InterPro"/>
</dbReference>
<evidence type="ECO:0000259" key="5">
    <source>
        <dbReference type="Pfam" id="PF25322"/>
    </source>
</evidence>
<keyword evidence="7" id="KW-1185">Reference proteome</keyword>
<dbReference type="InterPro" id="IPR057339">
    <property type="entry name" value="RBD_SIN1"/>
</dbReference>
<organism evidence="6 7">
    <name type="scientific">Ciona savignyi</name>
    <name type="common">Pacific transparent sea squirt</name>
    <dbReference type="NCBI Taxonomy" id="51511"/>
    <lineage>
        <taxon>Eukaryota</taxon>
        <taxon>Metazoa</taxon>
        <taxon>Chordata</taxon>
        <taxon>Tunicata</taxon>
        <taxon>Ascidiacea</taxon>
        <taxon>Phlebobranchia</taxon>
        <taxon>Cionidae</taxon>
        <taxon>Ciona</taxon>
    </lineage>
</organism>
<dbReference type="Proteomes" id="UP000007875">
    <property type="component" value="Unassembled WGS sequence"/>
</dbReference>
<feature type="region of interest" description="Disordered" evidence="2">
    <location>
        <begin position="121"/>
        <end position="143"/>
    </location>
</feature>
<name>H2YZ13_CIOSA</name>
<reference evidence="6" key="3">
    <citation type="submission" date="2025-09" db="UniProtKB">
        <authorList>
            <consortium name="Ensembl"/>
        </authorList>
    </citation>
    <scope>IDENTIFICATION</scope>
</reference>
<reference evidence="6" key="2">
    <citation type="submission" date="2025-08" db="UniProtKB">
        <authorList>
            <consortium name="Ensembl"/>
        </authorList>
    </citation>
    <scope>IDENTIFICATION</scope>
</reference>
<dbReference type="PANTHER" id="PTHR13335">
    <property type="entry name" value="TARGET OF RAPAMYCIN COMPLEX 2 SUBUNIT MAPKAP1"/>
    <property type="match status" value="1"/>
</dbReference>
<dbReference type="PANTHER" id="PTHR13335:SF1">
    <property type="entry name" value="TARGET OF RAPAMYCIN COMPLEX 2 SUBUNIT MAPKAP1"/>
    <property type="match status" value="1"/>
</dbReference>
<feature type="domain" description="Target of rapamycin complex 2 subunit MAPKAP1-like Ras-binding" evidence="5">
    <location>
        <begin position="297"/>
        <end position="360"/>
    </location>
</feature>
<dbReference type="InterPro" id="IPR008828">
    <property type="entry name" value="Sin1/Avo1"/>
</dbReference>
<protein>
    <recommendedName>
        <fullName evidence="8">Target of rapamycin complex 2 subunit MAPKAP1</fullName>
    </recommendedName>
</protein>
<dbReference type="Pfam" id="PF25322">
    <property type="entry name" value="RBD_SIN1"/>
    <property type="match status" value="1"/>
</dbReference>
<dbReference type="InterPro" id="IPR031567">
    <property type="entry name" value="CRIM_dom"/>
</dbReference>
<proteinExistence type="inferred from homology"/>
<dbReference type="Ensembl" id="ENSCSAVT00000010703.1">
    <property type="protein sequence ID" value="ENSCSAVP00000010574.1"/>
    <property type="gene ID" value="ENSCSAVG00000006217.1"/>
</dbReference>
<feature type="domain" description="Sin1 N-terminal" evidence="3">
    <location>
        <begin position="18"/>
        <end position="130"/>
    </location>
</feature>
<reference evidence="7" key="1">
    <citation type="submission" date="2003-08" db="EMBL/GenBank/DDBJ databases">
        <authorList>
            <person name="Birren B."/>
            <person name="Nusbaum C."/>
            <person name="Abebe A."/>
            <person name="Abouelleil A."/>
            <person name="Adekoya E."/>
            <person name="Ait-zahra M."/>
            <person name="Allen N."/>
            <person name="Allen T."/>
            <person name="An P."/>
            <person name="Anderson M."/>
            <person name="Anderson S."/>
            <person name="Arachchi H."/>
            <person name="Armbruster J."/>
            <person name="Bachantsang P."/>
            <person name="Baldwin J."/>
            <person name="Barry A."/>
            <person name="Bayul T."/>
            <person name="Blitshsteyn B."/>
            <person name="Bloom T."/>
            <person name="Blye J."/>
            <person name="Boguslavskiy L."/>
            <person name="Borowsky M."/>
            <person name="Boukhgalter B."/>
            <person name="Brunache A."/>
            <person name="Butler J."/>
            <person name="Calixte N."/>
            <person name="Calvo S."/>
            <person name="Camarata J."/>
            <person name="Campo K."/>
            <person name="Chang J."/>
            <person name="Cheshatsang Y."/>
            <person name="Citroen M."/>
            <person name="Collymore A."/>
            <person name="Considine T."/>
            <person name="Cook A."/>
            <person name="Cooke P."/>
            <person name="Corum B."/>
            <person name="Cuomo C."/>
            <person name="David R."/>
            <person name="Dawoe T."/>
            <person name="Degray S."/>
            <person name="Dodge S."/>
            <person name="Dooley K."/>
            <person name="Dorje P."/>
            <person name="Dorjee K."/>
            <person name="Dorris L."/>
            <person name="Duffey N."/>
            <person name="Dupes A."/>
            <person name="Elkins T."/>
            <person name="Engels R."/>
            <person name="Erickson J."/>
            <person name="Farina A."/>
            <person name="Faro S."/>
            <person name="Ferreira P."/>
            <person name="Fischer H."/>
            <person name="Fitzgerald M."/>
            <person name="Foley K."/>
            <person name="Gage D."/>
            <person name="Galagan J."/>
            <person name="Gearin G."/>
            <person name="Gnerre S."/>
            <person name="Gnirke A."/>
            <person name="Goyette A."/>
            <person name="Graham J."/>
            <person name="Grandbois E."/>
            <person name="Gyaltsen K."/>
            <person name="Hafez N."/>
            <person name="Hagopian D."/>
            <person name="Hagos B."/>
            <person name="Hall J."/>
            <person name="Hatcher B."/>
            <person name="Heller A."/>
            <person name="Higgins H."/>
            <person name="Honan T."/>
            <person name="Horn A."/>
            <person name="Houde N."/>
            <person name="Hughes L."/>
            <person name="Hulme W."/>
            <person name="Husby E."/>
            <person name="Iliev I."/>
            <person name="Jaffe D."/>
            <person name="Jones C."/>
            <person name="Kamal M."/>
            <person name="Kamat A."/>
            <person name="Kamvysselis M."/>
            <person name="Karlsson E."/>
            <person name="Kells C."/>
            <person name="Kieu A."/>
            <person name="Kisner P."/>
            <person name="Kodira C."/>
            <person name="Kulbokas E."/>
            <person name="Labutti K."/>
            <person name="Lama D."/>
            <person name="Landers T."/>
            <person name="Leger J."/>
            <person name="Levine S."/>
            <person name="Lewis D."/>
            <person name="Lewis T."/>
            <person name="Lindblad-toh K."/>
            <person name="Liu X."/>
            <person name="Lokyitsang T."/>
            <person name="Lokyitsang Y."/>
            <person name="Lucien O."/>
            <person name="Lui A."/>
            <person name="Ma L.J."/>
            <person name="Mabbitt R."/>
            <person name="Macdonald J."/>
            <person name="Maclean C."/>
            <person name="Major J."/>
            <person name="Manning J."/>
            <person name="Marabella R."/>
            <person name="Maru K."/>
            <person name="Matthews C."/>
            <person name="Mauceli E."/>
            <person name="Mccarthy M."/>
            <person name="Mcdonough S."/>
            <person name="Mcghee T."/>
            <person name="Meldrim J."/>
            <person name="Meneus L."/>
            <person name="Mesirov J."/>
            <person name="Mihalev A."/>
            <person name="Mihova T."/>
            <person name="Mikkelsen T."/>
            <person name="Mlenga V."/>
            <person name="Moru K."/>
            <person name="Mozes J."/>
            <person name="Mulrain L."/>
            <person name="Munson G."/>
            <person name="Naylor J."/>
            <person name="Newes C."/>
            <person name="Nguyen C."/>
            <person name="Nguyen N."/>
            <person name="Nguyen T."/>
            <person name="Nicol R."/>
            <person name="Nielsen C."/>
            <person name="Nizzari M."/>
            <person name="Norbu C."/>
            <person name="Norbu N."/>
            <person name="O'donnell P."/>
            <person name="Okoawo O."/>
            <person name="O'leary S."/>
            <person name="Omotosho B."/>
            <person name="O'neill K."/>
            <person name="Osman S."/>
            <person name="Parker S."/>
            <person name="Perrin D."/>
            <person name="Phunkhang P."/>
            <person name="Piqani B."/>
            <person name="Purcell S."/>
            <person name="Rachupka T."/>
            <person name="Ramasamy U."/>
            <person name="Rameau R."/>
            <person name="Ray V."/>
            <person name="Raymond C."/>
            <person name="Retta R."/>
            <person name="Richardson S."/>
            <person name="Rise C."/>
            <person name="Rodriguez J."/>
            <person name="Rogers J."/>
            <person name="Rogov P."/>
            <person name="Rutman M."/>
            <person name="Schupbach R."/>
            <person name="Seaman C."/>
            <person name="Settipalli S."/>
            <person name="Sharpe T."/>
            <person name="Sheridan J."/>
            <person name="Sherpa N."/>
            <person name="Shi J."/>
            <person name="Smirnov S."/>
            <person name="Smith C."/>
            <person name="Sougnez C."/>
            <person name="Spencer B."/>
            <person name="Stalker J."/>
            <person name="Stange-thomann N."/>
            <person name="Stavropoulos S."/>
            <person name="Stetson K."/>
            <person name="Stone C."/>
            <person name="Stone S."/>
            <person name="Stubbs M."/>
            <person name="Talamas J."/>
            <person name="Tchuinga P."/>
            <person name="Tenzing P."/>
            <person name="Tesfaye S."/>
            <person name="Theodore J."/>
            <person name="Thoulutsang Y."/>
            <person name="Topham K."/>
            <person name="Towey S."/>
            <person name="Tsamla T."/>
            <person name="Tsomo N."/>
            <person name="Vallee D."/>
            <person name="Vassiliev H."/>
            <person name="Venkataraman V."/>
            <person name="Vinson J."/>
            <person name="Vo A."/>
            <person name="Wade C."/>
            <person name="Wang S."/>
            <person name="Wangchuk T."/>
            <person name="Wangdi T."/>
            <person name="Whittaker C."/>
            <person name="Wilkinson J."/>
            <person name="Wu Y."/>
            <person name="Wyman D."/>
            <person name="Yadav S."/>
            <person name="Yang S."/>
            <person name="Yang X."/>
            <person name="Yeager S."/>
            <person name="Yee E."/>
            <person name="Young G."/>
            <person name="Zainoun J."/>
            <person name="Zembeck L."/>
            <person name="Zimmer A."/>
            <person name="Zody M."/>
            <person name="Lander E."/>
        </authorList>
    </citation>
    <scope>NUCLEOTIDE SEQUENCE [LARGE SCALE GENOMIC DNA]</scope>
</reference>
<dbReference type="GO" id="GO:0038203">
    <property type="term" value="P:TORC2 signaling"/>
    <property type="evidence" value="ECO:0007669"/>
    <property type="project" value="TreeGrafter"/>
</dbReference>
<dbReference type="GO" id="GO:0005886">
    <property type="term" value="C:plasma membrane"/>
    <property type="evidence" value="ECO:0007669"/>
    <property type="project" value="TreeGrafter"/>
</dbReference>
<dbReference type="InterPro" id="IPR032679">
    <property type="entry name" value="Sin1_N"/>
</dbReference>
<dbReference type="OMA" id="TEMCEMV"/>
<dbReference type="STRING" id="51511.ENSCSAVP00000010574"/>